<proteinExistence type="predicted"/>
<keyword evidence="1" id="KW-0456">Lyase</keyword>
<organism evidence="1 2">
    <name type="scientific">Nocardioides thalensis</name>
    <dbReference type="NCBI Taxonomy" id="1914755"/>
    <lineage>
        <taxon>Bacteria</taxon>
        <taxon>Bacillati</taxon>
        <taxon>Actinomycetota</taxon>
        <taxon>Actinomycetes</taxon>
        <taxon>Propionibacteriales</taxon>
        <taxon>Nocardioidaceae</taxon>
        <taxon>Nocardioides</taxon>
    </lineage>
</organism>
<dbReference type="InterPro" id="IPR039556">
    <property type="entry name" value="ICL/PEPM"/>
</dbReference>
<reference evidence="1 2" key="1">
    <citation type="submission" date="2020-07" db="EMBL/GenBank/DDBJ databases">
        <title>Sequencing the genomes of 1000 actinobacteria strains.</title>
        <authorList>
            <person name="Klenk H.-P."/>
        </authorList>
    </citation>
    <scope>NUCLEOTIDE SEQUENCE [LARGE SCALE GENOMIC DNA]</scope>
    <source>
        <strain evidence="1 2">DSM 103833</strain>
    </source>
</reference>
<dbReference type="EMBL" id="JACCFP010000001">
    <property type="protein sequence ID" value="NYJ00543.1"/>
    <property type="molecule type" value="Genomic_DNA"/>
</dbReference>
<keyword evidence="2" id="KW-1185">Reference proteome</keyword>
<evidence type="ECO:0000313" key="2">
    <source>
        <dbReference type="Proteomes" id="UP000530424"/>
    </source>
</evidence>
<sequence length="252" mass="25744">MSDHADLARKAEILRSLHVPGDPVVLPNVWDVGSALAVVDAGFPVVATASNAVAAVLGYDDGEGAPVDEMFRVAGRIAASVDVPVTVDAEAGYGLPPEELVERLIALGVVGCNIEDSDHRNGGLVAPDVRAAYIEQMRAAADRAGVPIVINARVDSFFPSSPLADDDKLGDAVARGTAYRAAGADCVFPPGADPDAVRAIVEKVDAPVNGGLPLGKGSVADVAALGVARISLGPQLYRSALANLGRDLAGLR</sequence>
<gene>
    <name evidence="1" type="ORF">HNR19_001241</name>
</gene>
<dbReference type="RefSeq" id="WP_179667116.1">
    <property type="nucleotide sequence ID" value="NZ_JACCFP010000001.1"/>
</dbReference>
<dbReference type="AlphaFoldDB" id="A0A853C2H0"/>
<dbReference type="Proteomes" id="UP000530424">
    <property type="component" value="Unassembled WGS sequence"/>
</dbReference>
<comment type="caution">
    <text evidence="1">The sequence shown here is derived from an EMBL/GenBank/DDBJ whole genome shotgun (WGS) entry which is preliminary data.</text>
</comment>
<dbReference type="GO" id="GO:0016829">
    <property type="term" value="F:lyase activity"/>
    <property type="evidence" value="ECO:0007669"/>
    <property type="project" value="UniProtKB-KW"/>
</dbReference>
<dbReference type="Pfam" id="PF13714">
    <property type="entry name" value="PEP_mutase"/>
    <property type="match status" value="1"/>
</dbReference>
<dbReference type="InterPro" id="IPR015813">
    <property type="entry name" value="Pyrv/PenolPyrv_kinase-like_dom"/>
</dbReference>
<accession>A0A853C2H0</accession>
<dbReference type="SUPFAM" id="SSF51621">
    <property type="entry name" value="Phosphoenolpyruvate/pyruvate domain"/>
    <property type="match status" value="1"/>
</dbReference>
<dbReference type="PANTHER" id="PTHR42905:SF16">
    <property type="entry name" value="CARBOXYPHOSPHONOENOLPYRUVATE PHOSPHONOMUTASE-LIKE PROTEIN (AFU_ORTHOLOGUE AFUA_5G07230)"/>
    <property type="match status" value="1"/>
</dbReference>
<dbReference type="InterPro" id="IPR040442">
    <property type="entry name" value="Pyrv_kinase-like_dom_sf"/>
</dbReference>
<dbReference type="PANTHER" id="PTHR42905">
    <property type="entry name" value="PHOSPHOENOLPYRUVATE CARBOXYLASE"/>
    <property type="match status" value="1"/>
</dbReference>
<dbReference type="Gene3D" id="3.20.20.60">
    <property type="entry name" value="Phosphoenolpyruvate-binding domains"/>
    <property type="match status" value="1"/>
</dbReference>
<protein>
    <submittedName>
        <fullName evidence="1">2-methylisocitrate lyase-like PEP mutase family enzyme</fullName>
    </submittedName>
</protein>
<evidence type="ECO:0000313" key="1">
    <source>
        <dbReference type="EMBL" id="NYJ00543.1"/>
    </source>
</evidence>
<dbReference type="CDD" id="cd00377">
    <property type="entry name" value="ICL_PEPM"/>
    <property type="match status" value="1"/>
</dbReference>
<name>A0A853C2H0_9ACTN</name>